<keyword evidence="1" id="KW-0812">Transmembrane</keyword>
<organism evidence="2 3">
    <name type="scientific">Aegilops tauschii subsp. strangulata</name>
    <name type="common">Goatgrass</name>
    <dbReference type="NCBI Taxonomy" id="200361"/>
    <lineage>
        <taxon>Eukaryota</taxon>
        <taxon>Viridiplantae</taxon>
        <taxon>Streptophyta</taxon>
        <taxon>Embryophyta</taxon>
        <taxon>Tracheophyta</taxon>
        <taxon>Spermatophyta</taxon>
        <taxon>Magnoliopsida</taxon>
        <taxon>Liliopsida</taxon>
        <taxon>Poales</taxon>
        <taxon>Poaceae</taxon>
        <taxon>BOP clade</taxon>
        <taxon>Pooideae</taxon>
        <taxon>Triticodae</taxon>
        <taxon>Triticeae</taxon>
        <taxon>Triticinae</taxon>
        <taxon>Aegilops</taxon>
    </lineage>
</organism>
<reference evidence="2" key="5">
    <citation type="journal article" date="2021" name="G3 (Bethesda)">
        <title>Aegilops tauschii genome assembly Aet v5.0 features greater sequence contiguity and improved annotation.</title>
        <authorList>
            <person name="Wang L."/>
            <person name="Zhu T."/>
            <person name="Rodriguez J.C."/>
            <person name="Deal K.R."/>
            <person name="Dubcovsky J."/>
            <person name="McGuire P.E."/>
            <person name="Lux T."/>
            <person name="Spannagl M."/>
            <person name="Mayer K.F.X."/>
            <person name="Baldrich P."/>
            <person name="Meyers B.C."/>
            <person name="Huo N."/>
            <person name="Gu Y.Q."/>
            <person name="Zhou H."/>
            <person name="Devos K.M."/>
            <person name="Bennetzen J.L."/>
            <person name="Unver T."/>
            <person name="Budak H."/>
            <person name="Gulick P.J."/>
            <person name="Galiba G."/>
            <person name="Kalapos B."/>
            <person name="Nelson D.R."/>
            <person name="Li P."/>
            <person name="You F.M."/>
            <person name="Luo M.C."/>
            <person name="Dvorak J."/>
        </authorList>
    </citation>
    <scope>NUCLEOTIDE SEQUENCE [LARGE SCALE GENOMIC DNA]</scope>
    <source>
        <strain evidence="2">cv. AL8/78</strain>
    </source>
</reference>
<evidence type="ECO:0000313" key="2">
    <source>
        <dbReference type="EnsemblPlants" id="AET7Gv20269300.16"/>
    </source>
</evidence>
<accession>A0A453QPP2</accession>
<dbReference type="Gramene" id="AET7Gv20269300.16">
    <property type="protein sequence ID" value="AET7Gv20269300.16"/>
    <property type="gene ID" value="AET7Gv20269300"/>
</dbReference>
<keyword evidence="3" id="KW-1185">Reference proteome</keyword>
<keyword evidence="1" id="KW-0472">Membrane</keyword>
<reference evidence="3" key="2">
    <citation type="journal article" date="2017" name="Nat. Plants">
        <title>The Aegilops tauschii genome reveals multiple impacts of transposons.</title>
        <authorList>
            <person name="Zhao G."/>
            <person name="Zou C."/>
            <person name="Li K."/>
            <person name="Wang K."/>
            <person name="Li T."/>
            <person name="Gao L."/>
            <person name="Zhang X."/>
            <person name="Wang H."/>
            <person name="Yang Z."/>
            <person name="Liu X."/>
            <person name="Jiang W."/>
            <person name="Mao L."/>
            <person name="Kong X."/>
            <person name="Jiao Y."/>
            <person name="Jia J."/>
        </authorList>
    </citation>
    <scope>NUCLEOTIDE SEQUENCE [LARGE SCALE GENOMIC DNA]</scope>
    <source>
        <strain evidence="3">cv. AL8/78</strain>
    </source>
</reference>
<protein>
    <submittedName>
        <fullName evidence="2">Uncharacterized protein</fullName>
    </submittedName>
</protein>
<evidence type="ECO:0000313" key="3">
    <source>
        <dbReference type="Proteomes" id="UP000015105"/>
    </source>
</evidence>
<keyword evidence="1" id="KW-1133">Transmembrane helix</keyword>
<dbReference type="AlphaFoldDB" id="A0A453QPP2"/>
<reference evidence="2" key="3">
    <citation type="journal article" date="2017" name="Nature">
        <title>Genome sequence of the progenitor of the wheat D genome Aegilops tauschii.</title>
        <authorList>
            <person name="Luo M.C."/>
            <person name="Gu Y.Q."/>
            <person name="Puiu D."/>
            <person name="Wang H."/>
            <person name="Twardziok S.O."/>
            <person name="Deal K.R."/>
            <person name="Huo N."/>
            <person name="Zhu T."/>
            <person name="Wang L."/>
            <person name="Wang Y."/>
            <person name="McGuire P.E."/>
            <person name="Liu S."/>
            <person name="Long H."/>
            <person name="Ramasamy R.K."/>
            <person name="Rodriguez J.C."/>
            <person name="Van S.L."/>
            <person name="Yuan L."/>
            <person name="Wang Z."/>
            <person name="Xia Z."/>
            <person name="Xiao L."/>
            <person name="Anderson O.D."/>
            <person name="Ouyang S."/>
            <person name="Liang Y."/>
            <person name="Zimin A.V."/>
            <person name="Pertea G."/>
            <person name="Qi P."/>
            <person name="Bennetzen J.L."/>
            <person name="Dai X."/>
            <person name="Dawson M.W."/>
            <person name="Muller H.G."/>
            <person name="Kugler K."/>
            <person name="Rivarola-Duarte L."/>
            <person name="Spannagl M."/>
            <person name="Mayer K.F.X."/>
            <person name="Lu F.H."/>
            <person name="Bevan M.W."/>
            <person name="Leroy P."/>
            <person name="Li P."/>
            <person name="You F.M."/>
            <person name="Sun Q."/>
            <person name="Liu Z."/>
            <person name="Lyons E."/>
            <person name="Wicker T."/>
            <person name="Salzberg S.L."/>
            <person name="Devos K.M."/>
            <person name="Dvorak J."/>
        </authorList>
    </citation>
    <scope>NUCLEOTIDE SEQUENCE [LARGE SCALE GENOMIC DNA]</scope>
    <source>
        <strain evidence="2">cv. AL8/78</strain>
    </source>
</reference>
<evidence type="ECO:0000256" key="1">
    <source>
        <dbReference type="SAM" id="Phobius"/>
    </source>
</evidence>
<reference evidence="2" key="4">
    <citation type="submission" date="2019-03" db="UniProtKB">
        <authorList>
            <consortium name="EnsemblPlants"/>
        </authorList>
    </citation>
    <scope>IDENTIFICATION</scope>
</reference>
<proteinExistence type="predicted"/>
<sequence length="53" mass="5830">LVECNAFLILLYCIESIYVGFICPVILKVLLSVLPIIFRCDILVLTASNISSA</sequence>
<dbReference type="Proteomes" id="UP000015105">
    <property type="component" value="Chromosome 7D"/>
</dbReference>
<feature type="transmembrane region" description="Helical" evidence="1">
    <location>
        <begin position="6"/>
        <end position="31"/>
    </location>
</feature>
<reference evidence="3" key="1">
    <citation type="journal article" date="2014" name="Science">
        <title>Ancient hybridizations among the ancestral genomes of bread wheat.</title>
        <authorList>
            <consortium name="International Wheat Genome Sequencing Consortium,"/>
            <person name="Marcussen T."/>
            <person name="Sandve S.R."/>
            <person name="Heier L."/>
            <person name="Spannagl M."/>
            <person name="Pfeifer M."/>
            <person name="Jakobsen K.S."/>
            <person name="Wulff B.B."/>
            <person name="Steuernagel B."/>
            <person name="Mayer K.F."/>
            <person name="Olsen O.A."/>
        </authorList>
    </citation>
    <scope>NUCLEOTIDE SEQUENCE [LARGE SCALE GENOMIC DNA]</scope>
    <source>
        <strain evidence="3">cv. AL8/78</strain>
    </source>
</reference>
<name>A0A453QPP2_AEGTS</name>
<dbReference type="EnsemblPlants" id="AET7Gv20269300.16">
    <property type="protein sequence ID" value="AET7Gv20269300.16"/>
    <property type="gene ID" value="AET7Gv20269300"/>
</dbReference>